<dbReference type="PANTHER" id="PTHR30290">
    <property type="entry name" value="PERIPLASMIC BINDING COMPONENT OF ABC TRANSPORTER"/>
    <property type="match status" value="1"/>
</dbReference>
<evidence type="ECO:0000256" key="1">
    <source>
        <dbReference type="ARBA" id="ARBA00022729"/>
    </source>
</evidence>
<dbReference type="GO" id="GO:0015833">
    <property type="term" value="P:peptide transport"/>
    <property type="evidence" value="ECO:0007669"/>
    <property type="project" value="TreeGrafter"/>
</dbReference>
<dbReference type="InterPro" id="IPR030678">
    <property type="entry name" value="Peptide/Ni-bd"/>
</dbReference>
<dbReference type="GO" id="GO:0043190">
    <property type="term" value="C:ATP-binding cassette (ABC) transporter complex"/>
    <property type="evidence" value="ECO:0007669"/>
    <property type="project" value="InterPro"/>
</dbReference>
<dbReference type="Gene3D" id="3.10.105.10">
    <property type="entry name" value="Dipeptide-binding Protein, Domain 3"/>
    <property type="match status" value="1"/>
</dbReference>
<dbReference type="CDD" id="cd00995">
    <property type="entry name" value="PBP2_NikA_DppA_OppA_like"/>
    <property type="match status" value="1"/>
</dbReference>
<dbReference type="PIRSF" id="PIRSF002741">
    <property type="entry name" value="MppA"/>
    <property type="match status" value="1"/>
</dbReference>
<dbReference type="SUPFAM" id="SSF53850">
    <property type="entry name" value="Periplasmic binding protein-like II"/>
    <property type="match status" value="1"/>
</dbReference>
<gene>
    <name evidence="3" type="ORF">UFOPK3197_00971</name>
    <name evidence="4" type="ORF">UFOPK4265_00552</name>
</gene>
<evidence type="ECO:0000313" key="4">
    <source>
        <dbReference type="EMBL" id="CAB5049614.1"/>
    </source>
</evidence>
<dbReference type="InterPro" id="IPR000914">
    <property type="entry name" value="SBP_5_dom"/>
</dbReference>
<feature type="domain" description="Solute-binding protein family 5" evidence="2">
    <location>
        <begin position="82"/>
        <end position="425"/>
    </location>
</feature>
<dbReference type="GO" id="GO:0042597">
    <property type="term" value="C:periplasmic space"/>
    <property type="evidence" value="ECO:0007669"/>
    <property type="project" value="UniProtKB-ARBA"/>
</dbReference>
<dbReference type="InterPro" id="IPR039424">
    <property type="entry name" value="SBP_5"/>
</dbReference>
<keyword evidence="1" id="KW-0732">Signal</keyword>
<dbReference type="PANTHER" id="PTHR30290:SF38">
    <property type="entry name" value="D,D-DIPEPTIDE-BINDING PERIPLASMIC PROTEIN DDPA-RELATED"/>
    <property type="match status" value="1"/>
</dbReference>
<reference evidence="3" key="1">
    <citation type="submission" date="2020-05" db="EMBL/GenBank/DDBJ databases">
        <authorList>
            <person name="Chiriac C."/>
            <person name="Salcher M."/>
            <person name="Ghai R."/>
            <person name="Kavagutti S V."/>
        </authorList>
    </citation>
    <scope>NUCLEOTIDE SEQUENCE</scope>
</reference>
<dbReference type="Gene3D" id="3.90.76.10">
    <property type="entry name" value="Dipeptide-binding Protein, Domain 1"/>
    <property type="match status" value="1"/>
</dbReference>
<evidence type="ECO:0000259" key="2">
    <source>
        <dbReference type="Pfam" id="PF00496"/>
    </source>
</evidence>
<dbReference type="Pfam" id="PF00496">
    <property type="entry name" value="SBP_bac_5"/>
    <property type="match status" value="1"/>
</dbReference>
<accession>A0A6J7AGW4</accession>
<organism evidence="3">
    <name type="scientific">freshwater metagenome</name>
    <dbReference type="NCBI Taxonomy" id="449393"/>
    <lineage>
        <taxon>unclassified sequences</taxon>
        <taxon>metagenomes</taxon>
        <taxon>ecological metagenomes</taxon>
    </lineage>
</organism>
<dbReference type="EMBL" id="CAFBQK010000053">
    <property type="protein sequence ID" value="CAB5049614.1"/>
    <property type="molecule type" value="Genomic_DNA"/>
</dbReference>
<proteinExistence type="predicted"/>
<dbReference type="AlphaFoldDB" id="A0A6J7AGW4"/>
<dbReference type="Gene3D" id="3.40.190.10">
    <property type="entry name" value="Periplasmic binding protein-like II"/>
    <property type="match status" value="1"/>
</dbReference>
<dbReference type="EMBL" id="CAFABI010000117">
    <property type="protein sequence ID" value="CAB4831718.1"/>
    <property type="molecule type" value="Genomic_DNA"/>
</dbReference>
<evidence type="ECO:0000313" key="3">
    <source>
        <dbReference type="EMBL" id="CAB4831718.1"/>
    </source>
</evidence>
<protein>
    <submittedName>
        <fullName evidence="3">Unannotated protein</fullName>
    </submittedName>
</protein>
<sequence>MKNISKKVLVGAVAFALVLPASFTFSQGASAASPVKGGNLTILRGDLESSLTPSIPPDNAGIWVVEEIFDTLLLPAQDAKSLKPSLATSWSASKDGLTWTFKLRAGVKFSDGKPMTSKDVKFSLQENSNPAGNWGFINSSISKIGTPDPLTVTVTTKTPYSPLPAVMAIFANSIVPYNYGGKTKEAFGKSPIGTGPFKLATWTKGQLIKLVRNPYYWEAGKPYLDSVTFKLVPDSNTRANQVQGGQAQVNEFPSYSSVKTLKSVKGVKVTAFDSSAVNYLIFNNTKAPLTDVHVRKALAYLVDKKAIIAAVTFGIGTAAGAYMSPTSWAHNASIKGLPYNVAKAKAELALSTQPNGFEANINVASGSADENSKAQILQSEAAKIGITLKINQLDPSAWTAARDAKTYDIMFGYCTTDIIDPDEIIRFAGLIDGGGSSLWSYYDNQASAKLANDAVLIDNQAKRKAIYDKIQLAFDADQPMVPLYYAPNLYSYSTKVQNFHPFVTGNYNFRNVWLTK</sequence>
<name>A0A6J7AGW4_9ZZZZ</name>
<dbReference type="GO" id="GO:1904680">
    <property type="term" value="F:peptide transmembrane transporter activity"/>
    <property type="evidence" value="ECO:0007669"/>
    <property type="project" value="TreeGrafter"/>
</dbReference>